<name>A0A0A9GIR1_ARUDO</name>
<sequence length="63" mass="7450">MKPDHHHPRKIVKTFLTVHVRCFLSCTSNADKMKAEACQEWYLQGGCHTLWHSILFTCYKCRI</sequence>
<dbReference type="AlphaFoldDB" id="A0A0A9GIR1"/>
<reference evidence="1" key="2">
    <citation type="journal article" date="2015" name="Data Brief">
        <title>Shoot transcriptome of the giant reed, Arundo donax.</title>
        <authorList>
            <person name="Barrero R.A."/>
            <person name="Guerrero F.D."/>
            <person name="Moolhuijzen P."/>
            <person name="Goolsby J.A."/>
            <person name="Tidwell J."/>
            <person name="Bellgard S.E."/>
            <person name="Bellgard M.I."/>
        </authorList>
    </citation>
    <scope>NUCLEOTIDE SEQUENCE</scope>
    <source>
        <tissue evidence="1">Shoot tissue taken approximately 20 cm above the soil surface</tissue>
    </source>
</reference>
<organism evidence="1">
    <name type="scientific">Arundo donax</name>
    <name type="common">Giant reed</name>
    <name type="synonym">Donax arundinaceus</name>
    <dbReference type="NCBI Taxonomy" id="35708"/>
    <lineage>
        <taxon>Eukaryota</taxon>
        <taxon>Viridiplantae</taxon>
        <taxon>Streptophyta</taxon>
        <taxon>Embryophyta</taxon>
        <taxon>Tracheophyta</taxon>
        <taxon>Spermatophyta</taxon>
        <taxon>Magnoliopsida</taxon>
        <taxon>Liliopsida</taxon>
        <taxon>Poales</taxon>
        <taxon>Poaceae</taxon>
        <taxon>PACMAD clade</taxon>
        <taxon>Arundinoideae</taxon>
        <taxon>Arundineae</taxon>
        <taxon>Arundo</taxon>
    </lineage>
</organism>
<reference evidence="1" key="1">
    <citation type="submission" date="2014-09" db="EMBL/GenBank/DDBJ databases">
        <authorList>
            <person name="Magalhaes I.L.F."/>
            <person name="Oliveira U."/>
            <person name="Santos F.R."/>
            <person name="Vidigal T.H.D.A."/>
            <person name="Brescovit A.D."/>
            <person name="Santos A.J."/>
        </authorList>
    </citation>
    <scope>NUCLEOTIDE SEQUENCE</scope>
    <source>
        <tissue evidence="1">Shoot tissue taken approximately 20 cm above the soil surface</tissue>
    </source>
</reference>
<evidence type="ECO:0000313" key="1">
    <source>
        <dbReference type="EMBL" id="JAE25000.1"/>
    </source>
</evidence>
<protein>
    <submittedName>
        <fullName evidence="1">Uncharacterized protein</fullName>
    </submittedName>
</protein>
<dbReference type="EMBL" id="GBRH01172896">
    <property type="protein sequence ID" value="JAE25000.1"/>
    <property type="molecule type" value="Transcribed_RNA"/>
</dbReference>
<accession>A0A0A9GIR1</accession>
<proteinExistence type="predicted"/>